<evidence type="ECO:0000256" key="3">
    <source>
        <dbReference type="SAM" id="Phobius"/>
    </source>
</evidence>
<dbReference type="InterPro" id="IPR016032">
    <property type="entry name" value="Sig_transdc_resp-reg_C-effctor"/>
</dbReference>
<evidence type="ECO:0000313" key="5">
    <source>
        <dbReference type="EMBL" id="MFC3137527.1"/>
    </source>
</evidence>
<keyword evidence="1 2" id="KW-0238">DNA-binding</keyword>
<protein>
    <submittedName>
        <fullName evidence="5">Transcriptional regulator</fullName>
    </submittedName>
</protein>
<evidence type="ECO:0000259" key="4">
    <source>
        <dbReference type="PROSITE" id="PS51755"/>
    </source>
</evidence>
<evidence type="ECO:0000313" key="6">
    <source>
        <dbReference type="Proteomes" id="UP001595621"/>
    </source>
</evidence>
<keyword evidence="3" id="KW-1133">Transmembrane helix</keyword>
<sequence length="248" mass="28036">MQIGGCWFDTAKRQLVGRTDGQVLSLTDDEFNVLDLLVTCQNKVVSRQALLSVLEQHENPELELIDIIHKLKSFLGDKYAPLLETVADQGYMLHSKLKHNSSSLTDSPNQAMSILLYSLLTAVILVMVFWLYSEVDTPKNIEGYYTHQVNLQSGELIPVHVYPVPRIAGRKDREGQVSFFIDQLKQCNRVSWDEVSVSFSGDDSMFNILLLKRVAGVPQYENIKVFATDVNISFINPAWLEKAGVCER</sequence>
<keyword evidence="3" id="KW-0812">Transmembrane</keyword>
<name>A0ABV7GCH1_9GAMM</name>
<dbReference type="InterPro" id="IPR036388">
    <property type="entry name" value="WH-like_DNA-bd_sf"/>
</dbReference>
<dbReference type="RefSeq" id="WP_248935210.1">
    <property type="nucleotide sequence ID" value="NZ_JAKILF010000002.1"/>
</dbReference>
<evidence type="ECO:0000256" key="1">
    <source>
        <dbReference type="ARBA" id="ARBA00023125"/>
    </source>
</evidence>
<dbReference type="Gene3D" id="1.10.10.10">
    <property type="entry name" value="Winged helix-like DNA-binding domain superfamily/Winged helix DNA-binding domain"/>
    <property type="match status" value="1"/>
</dbReference>
<gene>
    <name evidence="5" type="ORF">ACFOE0_04905</name>
</gene>
<evidence type="ECO:0000256" key="2">
    <source>
        <dbReference type="PROSITE-ProRule" id="PRU01091"/>
    </source>
</evidence>
<dbReference type="Proteomes" id="UP001595621">
    <property type="component" value="Unassembled WGS sequence"/>
</dbReference>
<dbReference type="SUPFAM" id="SSF46894">
    <property type="entry name" value="C-terminal effector domain of the bipartite response regulators"/>
    <property type="match status" value="1"/>
</dbReference>
<organism evidence="5 6">
    <name type="scientific">Shewanella submarina</name>
    <dbReference type="NCBI Taxonomy" id="2016376"/>
    <lineage>
        <taxon>Bacteria</taxon>
        <taxon>Pseudomonadati</taxon>
        <taxon>Pseudomonadota</taxon>
        <taxon>Gammaproteobacteria</taxon>
        <taxon>Alteromonadales</taxon>
        <taxon>Shewanellaceae</taxon>
        <taxon>Shewanella</taxon>
    </lineage>
</organism>
<proteinExistence type="predicted"/>
<feature type="transmembrane region" description="Helical" evidence="3">
    <location>
        <begin position="114"/>
        <end position="132"/>
    </location>
</feature>
<dbReference type="PROSITE" id="PS51755">
    <property type="entry name" value="OMPR_PHOB"/>
    <property type="match status" value="1"/>
</dbReference>
<dbReference type="EMBL" id="JBHRTD010000006">
    <property type="protein sequence ID" value="MFC3137527.1"/>
    <property type="molecule type" value="Genomic_DNA"/>
</dbReference>
<feature type="domain" description="OmpR/PhoB-type" evidence="4">
    <location>
        <begin position="1"/>
        <end position="95"/>
    </location>
</feature>
<reference evidence="6" key="1">
    <citation type="journal article" date="2019" name="Int. J. Syst. Evol. Microbiol.">
        <title>The Global Catalogue of Microorganisms (GCM) 10K type strain sequencing project: providing services to taxonomists for standard genome sequencing and annotation.</title>
        <authorList>
            <consortium name="The Broad Institute Genomics Platform"/>
            <consortium name="The Broad Institute Genome Sequencing Center for Infectious Disease"/>
            <person name="Wu L."/>
            <person name="Ma J."/>
        </authorList>
    </citation>
    <scope>NUCLEOTIDE SEQUENCE [LARGE SCALE GENOMIC DNA]</scope>
    <source>
        <strain evidence="6">KCTC 52277</strain>
    </source>
</reference>
<dbReference type="SMART" id="SM00862">
    <property type="entry name" value="Trans_reg_C"/>
    <property type="match status" value="1"/>
</dbReference>
<accession>A0ABV7GCH1</accession>
<dbReference type="Pfam" id="PF00486">
    <property type="entry name" value="Trans_reg_C"/>
    <property type="match status" value="1"/>
</dbReference>
<comment type="caution">
    <text evidence="5">The sequence shown here is derived from an EMBL/GenBank/DDBJ whole genome shotgun (WGS) entry which is preliminary data.</text>
</comment>
<feature type="DNA-binding region" description="OmpR/PhoB-type" evidence="2">
    <location>
        <begin position="1"/>
        <end position="95"/>
    </location>
</feature>
<keyword evidence="3" id="KW-0472">Membrane</keyword>
<keyword evidence="6" id="KW-1185">Reference proteome</keyword>
<dbReference type="InterPro" id="IPR001867">
    <property type="entry name" value="OmpR/PhoB-type_DNA-bd"/>
</dbReference>